<gene>
    <name evidence="2" type="ORF">RJT34_00528</name>
</gene>
<keyword evidence="1" id="KW-1133">Transmembrane helix</keyword>
<dbReference type="Proteomes" id="UP001359559">
    <property type="component" value="Unassembled WGS sequence"/>
</dbReference>
<name>A0AAN9Q2S1_CLITE</name>
<proteinExistence type="predicted"/>
<feature type="transmembrane region" description="Helical" evidence="1">
    <location>
        <begin position="44"/>
        <end position="63"/>
    </location>
</feature>
<reference evidence="2 3" key="1">
    <citation type="submission" date="2024-01" db="EMBL/GenBank/DDBJ databases">
        <title>The genomes of 5 underutilized Papilionoideae crops provide insights into root nodulation and disease resistance.</title>
        <authorList>
            <person name="Yuan L."/>
        </authorList>
    </citation>
    <scope>NUCLEOTIDE SEQUENCE [LARGE SCALE GENOMIC DNA]</scope>
    <source>
        <strain evidence="2">LY-2023</strain>
        <tissue evidence="2">Leaf</tissue>
    </source>
</reference>
<comment type="caution">
    <text evidence="2">The sequence shown here is derived from an EMBL/GenBank/DDBJ whole genome shotgun (WGS) entry which is preliminary data.</text>
</comment>
<dbReference type="EMBL" id="JAYKXN010000001">
    <property type="protein sequence ID" value="KAK7316803.1"/>
    <property type="molecule type" value="Genomic_DNA"/>
</dbReference>
<sequence length="66" mass="7718">MSVMYEEYSCRNSPISYLCTYITVIIPFGFSLLYTVMKVSYYKFMPLFFTSLYGSIRLSLFGFSSL</sequence>
<dbReference type="AlphaFoldDB" id="A0AAN9Q2S1"/>
<evidence type="ECO:0000313" key="3">
    <source>
        <dbReference type="Proteomes" id="UP001359559"/>
    </source>
</evidence>
<organism evidence="2 3">
    <name type="scientific">Clitoria ternatea</name>
    <name type="common">Butterfly pea</name>
    <dbReference type="NCBI Taxonomy" id="43366"/>
    <lineage>
        <taxon>Eukaryota</taxon>
        <taxon>Viridiplantae</taxon>
        <taxon>Streptophyta</taxon>
        <taxon>Embryophyta</taxon>
        <taxon>Tracheophyta</taxon>
        <taxon>Spermatophyta</taxon>
        <taxon>Magnoliopsida</taxon>
        <taxon>eudicotyledons</taxon>
        <taxon>Gunneridae</taxon>
        <taxon>Pentapetalae</taxon>
        <taxon>rosids</taxon>
        <taxon>fabids</taxon>
        <taxon>Fabales</taxon>
        <taxon>Fabaceae</taxon>
        <taxon>Papilionoideae</taxon>
        <taxon>50 kb inversion clade</taxon>
        <taxon>NPAAA clade</taxon>
        <taxon>indigoferoid/millettioid clade</taxon>
        <taxon>Phaseoleae</taxon>
        <taxon>Clitoria</taxon>
    </lineage>
</organism>
<keyword evidence="1" id="KW-0812">Transmembrane</keyword>
<feature type="transmembrane region" description="Helical" evidence="1">
    <location>
        <begin position="15"/>
        <end position="37"/>
    </location>
</feature>
<accession>A0AAN9Q2S1</accession>
<protein>
    <submittedName>
        <fullName evidence="2">Uncharacterized protein</fullName>
    </submittedName>
</protein>
<evidence type="ECO:0000313" key="2">
    <source>
        <dbReference type="EMBL" id="KAK7316803.1"/>
    </source>
</evidence>
<keyword evidence="3" id="KW-1185">Reference proteome</keyword>
<evidence type="ECO:0000256" key="1">
    <source>
        <dbReference type="SAM" id="Phobius"/>
    </source>
</evidence>
<keyword evidence="1" id="KW-0472">Membrane</keyword>